<gene>
    <name evidence="5" type="ORF">BH720_10895</name>
</gene>
<evidence type="ECO:0000313" key="5">
    <source>
        <dbReference type="EMBL" id="OEJ75218.1"/>
    </source>
</evidence>
<reference evidence="5" key="1">
    <citation type="submission" date="2016-09" db="EMBL/GenBank/DDBJ databases">
        <title>Draft genome of thermotolerant cyanobacterium Desertifilum sp. strain IPPAS B-1220.</title>
        <authorList>
            <person name="Sinetova M.A."/>
            <person name="Bolakhan K."/>
            <person name="Zayadan B.K."/>
            <person name="Mironov K.S."/>
            <person name="Ustinova V."/>
            <person name="Kupriyanova E.V."/>
            <person name="Sidorov R.A."/>
            <person name="Skrypnik A.N."/>
            <person name="Gogoleva N.E."/>
            <person name="Gogolev Y.V."/>
            <person name="Los D.A."/>
        </authorList>
    </citation>
    <scope>NUCLEOTIDE SEQUENCE [LARGE SCALE GENOMIC DNA]</scope>
    <source>
        <strain evidence="5">IPPAS B-1220</strain>
    </source>
</reference>
<proteinExistence type="predicted"/>
<dbReference type="EMBL" id="MJGC01000053">
    <property type="protein sequence ID" value="OEJ75218.1"/>
    <property type="molecule type" value="Genomic_DNA"/>
</dbReference>
<comment type="subcellular location">
    <subcellularLocation>
        <location evidence="1">Cell envelope</location>
    </subcellularLocation>
</comment>
<evidence type="ECO:0000256" key="4">
    <source>
        <dbReference type="SAM" id="Phobius"/>
    </source>
</evidence>
<keyword evidence="4" id="KW-0812">Transmembrane</keyword>
<dbReference type="GO" id="GO:0030313">
    <property type="term" value="C:cell envelope"/>
    <property type="evidence" value="ECO:0007669"/>
    <property type="project" value="UniProtKB-SubCell"/>
</dbReference>
<dbReference type="AlphaFoldDB" id="A0A1E5QKR8"/>
<accession>A0A1E5QKR8</accession>
<dbReference type="NCBIfam" id="TIGR02971">
    <property type="entry name" value="heterocyst_DevB"/>
    <property type="match status" value="1"/>
</dbReference>
<dbReference type="Gene3D" id="2.40.50.100">
    <property type="match status" value="1"/>
</dbReference>
<protein>
    <submittedName>
        <fullName evidence="5">Hemolysin D</fullName>
    </submittedName>
</protein>
<dbReference type="SUPFAM" id="SSF111369">
    <property type="entry name" value="HlyD-like secretion proteins"/>
    <property type="match status" value="1"/>
</dbReference>
<evidence type="ECO:0000256" key="2">
    <source>
        <dbReference type="ARBA" id="ARBA00023054"/>
    </source>
</evidence>
<dbReference type="OrthoDB" id="264111at2"/>
<organism evidence="5">
    <name type="scientific">Desertifilum tharense IPPAS B-1220</name>
    <dbReference type="NCBI Taxonomy" id="1781255"/>
    <lineage>
        <taxon>Bacteria</taxon>
        <taxon>Bacillati</taxon>
        <taxon>Cyanobacteriota</taxon>
        <taxon>Cyanophyceae</taxon>
        <taxon>Desertifilales</taxon>
        <taxon>Desertifilaceae</taxon>
        <taxon>Desertifilum</taxon>
    </lineage>
</organism>
<dbReference type="STRING" id="1781255.BH720_10895"/>
<dbReference type="PANTHER" id="PTHR32347:SF27">
    <property type="entry name" value="RND EFFLUX PUMP MEMBRANE FUSION PROTEIN BARREL-SANDWICH DOMAIN-CONTAINING PROTEIN"/>
    <property type="match status" value="1"/>
</dbReference>
<sequence length="427" mass="47042">MSIQGSLKPLNRRVLGIAIAAVAFTGASVYYAISQFGPKPQPPAIAQTTPTIQYVTALGRLLPETEVIRVSAPLSLDKDRLAELNVQRGDRVEANQIIAILDSRDRLENALNQAQERLRVAEAKLAQVKAGAKSGEINAQQATIRRLEAQWQTDTAAQQAVISRLEAQLQGEIAAQQATVERLEAAQQNAEAEYRRHEQLYKDGAISTSLFDSKRLTWETQRQQLNEARVTLERIQNTGRQQLNEARVTLDRLERTGSQQVNEAQATLEQIAEVRPVDVQAAQAEVDAALADVKKAESDLNQVFIHAPIGGRILEVHTRPGETLSDNGVVDLGQTDRMEAIAEVYQTDIGKVRQGQTAIITSDSFDGELRGTVRLVGLQVGQQSVFSNQPGENLDRKVVEVRIRLNPEDSQRVADLTHLQVQVAIQL</sequence>
<feature type="coiled-coil region" evidence="3">
    <location>
        <begin position="166"/>
        <end position="203"/>
    </location>
</feature>
<comment type="caution">
    <text evidence="5">The sequence shown here is derived from an EMBL/GenBank/DDBJ whole genome shotgun (WGS) entry which is preliminary data.</text>
</comment>
<name>A0A1E5QKR8_9CYAN</name>
<dbReference type="InterPro" id="IPR014315">
    <property type="entry name" value="ABC_heterocyst_DevB"/>
</dbReference>
<dbReference type="Gene3D" id="2.40.30.170">
    <property type="match status" value="1"/>
</dbReference>
<dbReference type="PANTHER" id="PTHR32347">
    <property type="entry name" value="EFFLUX SYSTEM COMPONENT YKNX-RELATED"/>
    <property type="match status" value="1"/>
</dbReference>
<feature type="transmembrane region" description="Helical" evidence="4">
    <location>
        <begin position="12"/>
        <end position="33"/>
    </location>
</feature>
<keyword evidence="2 3" id="KW-0175">Coiled coil</keyword>
<keyword evidence="4" id="KW-0472">Membrane</keyword>
<dbReference type="RefSeq" id="WP_069967217.1">
    <property type="nucleotide sequence ID" value="NZ_CM124774.1"/>
</dbReference>
<evidence type="ECO:0000256" key="3">
    <source>
        <dbReference type="SAM" id="Coils"/>
    </source>
</evidence>
<keyword evidence="4" id="KW-1133">Transmembrane helix</keyword>
<evidence type="ECO:0000256" key="1">
    <source>
        <dbReference type="ARBA" id="ARBA00004196"/>
    </source>
</evidence>
<dbReference type="InterPro" id="IPR050465">
    <property type="entry name" value="UPF0194_transport"/>
</dbReference>
<feature type="coiled-coil region" evidence="3">
    <location>
        <begin position="97"/>
        <end position="131"/>
    </location>
</feature>